<dbReference type="SUPFAM" id="SSF52540">
    <property type="entry name" value="P-loop containing nucleoside triphosphate hydrolases"/>
    <property type="match status" value="1"/>
</dbReference>
<dbReference type="InterPro" id="IPR011545">
    <property type="entry name" value="DEAD/DEAH_box_helicase_dom"/>
</dbReference>
<dbReference type="InterPro" id="IPR050079">
    <property type="entry name" value="DEAD_box_RNA_helicase"/>
</dbReference>
<keyword evidence="2" id="KW-0378">Hydrolase</keyword>
<gene>
    <name evidence="6" type="ORF">HELGO_WM46249</name>
</gene>
<dbReference type="PANTHER" id="PTHR47959">
    <property type="entry name" value="ATP-DEPENDENT RNA HELICASE RHLE-RELATED"/>
    <property type="match status" value="1"/>
</dbReference>
<dbReference type="SMART" id="SM00487">
    <property type="entry name" value="DEXDc"/>
    <property type="match status" value="1"/>
</dbReference>
<accession>A0A6S6TJK6</accession>
<dbReference type="EMBL" id="CACVAY010000093">
    <property type="protein sequence ID" value="CAA6819445.1"/>
    <property type="molecule type" value="Genomic_DNA"/>
</dbReference>
<dbReference type="GO" id="GO:0005829">
    <property type="term" value="C:cytosol"/>
    <property type="evidence" value="ECO:0007669"/>
    <property type="project" value="TreeGrafter"/>
</dbReference>
<evidence type="ECO:0000256" key="2">
    <source>
        <dbReference type="ARBA" id="ARBA00022801"/>
    </source>
</evidence>
<evidence type="ECO:0000256" key="1">
    <source>
        <dbReference type="ARBA" id="ARBA00022741"/>
    </source>
</evidence>
<feature type="domain" description="Helicase ATP-binding" evidence="5">
    <location>
        <begin position="22"/>
        <end position="230"/>
    </location>
</feature>
<sequence>MKLTIARHCVENINKLSPLQQALLDDPCRVRIADAPTGAGKTYAFQQALLEQNARILFIVPTRRLAQNIASGLMAELKQAGWPESKAQRKVAVWNSDETLRLKEEGVTNVNGYRVRQISSLDNTSKGGEMIVAIPEVVSHLLLTRWNAKGIAGIGVFDVLADFDHIVFDEFHTIEARGFGLASLFAKLASVTDEETGNAIGQAKVSLLSATPLKIDGVLKELGIAKEQISILKESIVPEGRALHGDVELSLHDRPNMLGLIKEQVSIISQEVNACRQVVVIYNALGQLQRDLLDIAHCFNQNGIDAKQVLVVNSIDDTGREGLHSCGFAVGQKQDPDSFSVLIATASVEMGVTFRDANVMLMEPGFAPMNFLQRYGRAARRDKAGQVMVRIDSDLMNANDWIRELNNWMQDHQDTTQTIHALSKMLSKTVQMAFDSDDDGLYFGELSKQAIYTSGLFWYELLKHSSNKKFRGQHLYEHQPKSAKRIAALIKTVRQLEQSEEHAKYCEIWLEKLREQALQLRDIGKRVKVIESSGRVITPGLLWLQRETVITTKFPVQSDDNGNEYFQLYGELHEYFVDKKNQAKRMMDCCFPHRQGSVPIEVKKGMQKEWSRHLHDQRDSDTEFAWEDFPDAMKAADDLVRLTGLIPGDESDVQGSNRIF</sequence>
<evidence type="ECO:0000256" key="3">
    <source>
        <dbReference type="ARBA" id="ARBA00022806"/>
    </source>
</evidence>
<name>A0A6S6TJK6_9GAMM</name>
<dbReference type="InterPro" id="IPR014001">
    <property type="entry name" value="Helicase_ATP-bd"/>
</dbReference>
<dbReference type="GO" id="GO:0003724">
    <property type="term" value="F:RNA helicase activity"/>
    <property type="evidence" value="ECO:0007669"/>
    <property type="project" value="TreeGrafter"/>
</dbReference>
<protein>
    <submittedName>
        <fullName evidence="6">Helicase conserved C-terminal domain-containing protein</fullName>
    </submittedName>
</protein>
<dbReference type="PROSITE" id="PS51192">
    <property type="entry name" value="HELICASE_ATP_BIND_1"/>
    <property type="match status" value="1"/>
</dbReference>
<dbReference type="GO" id="GO:0016787">
    <property type="term" value="F:hydrolase activity"/>
    <property type="evidence" value="ECO:0007669"/>
    <property type="project" value="UniProtKB-KW"/>
</dbReference>
<keyword evidence="1" id="KW-0547">Nucleotide-binding</keyword>
<dbReference type="Pfam" id="PF00270">
    <property type="entry name" value="DEAD"/>
    <property type="match status" value="1"/>
</dbReference>
<keyword evidence="4" id="KW-0067">ATP-binding</keyword>
<evidence type="ECO:0000313" key="6">
    <source>
        <dbReference type="EMBL" id="CAA6819445.1"/>
    </source>
</evidence>
<evidence type="ECO:0000256" key="4">
    <source>
        <dbReference type="ARBA" id="ARBA00022840"/>
    </source>
</evidence>
<dbReference type="GO" id="GO:0005524">
    <property type="term" value="F:ATP binding"/>
    <property type="evidence" value="ECO:0007669"/>
    <property type="project" value="UniProtKB-KW"/>
</dbReference>
<dbReference type="Gene3D" id="3.40.50.300">
    <property type="entry name" value="P-loop containing nucleotide triphosphate hydrolases"/>
    <property type="match status" value="2"/>
</dbReference>
<evidence type="ECO:0000259" key="5">
    <source>
        <dbReference type="PROSITE" id="PS51192"/>
    </source>
</evidence>
<proteinExistence type="predicted"/>
<keyword evidence="3 6" id="KW-0347">Helicase</keyword>
<dbReference type="GO" id="GO:0003676">
    <property type="term" value="F:nucleic acid binding"/>
    <property type="evidence" value="ECO:0007669"/>
    <property type="project" value="InterPro"/>
</dbReference>
<dbReference type="AlphaFoldDB" id="A0A6S6TJK6"/>
<reference evidence="6" key="1">
    <citation type="submission" date="2020-01" db="EMBL/GenBank/DDBJ databases">
        <authorList>
            <person name="Meier V. D."/>
            <person name="Meier V D."/>
        </authorList>
    </citation>
    <scope>NUCLEOTIDE SEQUENCE</scope>
    <source>
        <strain evidence="6">HLG_WM_MAG_07</strain>
    </source>
</reference>
<dbReference type="InterPro" id="IPR027417">
    <property type="entry name" value="P-loop_NTPase"/>
</dbReference>
<organism evidence="6">
    <name type="scientific">uncultured Thiotrichaceae bacterium</name>
    <dbReference type="NCBI Taxonomy" id="298394"/>
    <lineage>
        <taxon>Bacteria</taxon>
        <taxon>Pseudomonadati</taxon>
        <taxon>Pseudomonadota</taxon>
        <taxon>Gammaproteobacteria</taxon>
        <taxon>Thiotrichales</taxon>
        <taxon>Thiotrichaceae</taxon>
        <taxon>environmental samples</taxon>
    </lineage>
</organism>